<name>A0A073IG64_9RHOB</name>
<dbReference type="PANTHER" id="PTHR13847">
    <property type="entry name" value="SARCOSINE DEHYDROGENASE-RELATED"/>
    <property type="match status" value="1"/>
</dbReference>
<proteinExistence type="predicted"/>
<evidence type="ECO:0000256" key="1">
    <source>
        <dbReference type="ARBA" id="ARBA00023002"/>
    </source>
</evidence>
<dbReference type="eggNOG" id="COG0665">
    <property type="taxonomic scope" value="Bacteria"/>
</dbReference>
<dbReference type="EMBL" id="JAMC01000003">
    <property type="protein sequence ID" value="KEJ89333.1"/>
    <property type="molecule type" value="Genomic_DNA"/>
</dbReference>
<protein>
    <submittedName>
        <fullName evidence="3">FAD-binding oxidoreductase</fullName>
    </submittedName>
</protein>
<dbReference type="InterPro" id="IPR036188">
    <property type="entry name" value="FAD/NAD-bd_sf"/>
</dbReference>
<dbReference type="OrthoDB" id="9805337at2"/>
<dbReference type="Gene3D" id="3.30.9.10">
    <property type="entry name" value="D-Amino Acid Oxidase, subunit A, domain 2"/>
    <property type="match status" value="1"/>
</dbReference>
<gene>
    <name evidence="3" type="ORF">DSW25_09965</name>
</gene>
<dbReference type="STRING" id="1300350.Z948_2877"/>
<accession>A0A073IG64</accession>
<comment type="caution">
    <text evidence="3">The sequence shown here is derived from an EMBL/GenBank/DDBJ whole genome shotgun (WGS) entry which is preliminary data.</text>
</comment>
<dbReference type="InterPro" id="IPR006076">
    <property type="entry name" value="FAD-dep_OxRdtase"/>
</dbReference>
<dbReference type="Proteomes" id="UP000027734">
    <property type="component" value="Unassembled WGS sequence"/>
</dbReference>
<dbReference type="RefSeq" id="WP_025060182.1">
    <property type="nucleotide sequence ID" value="NZ_JAMC01000003.1"/>
</dbReference>
<dbReference type="AlphaFoldDB" id="A0A073IG64"/>
<keyword evidence="4" id="KW-1185">Reference proteome</keyword>
<dbReference type="SUPFAM" id="SSF51905">
    <property type="entry name" value="FAD/NAD(P)-binding domain"/>
    <property type="match status" value="1"/>
</dbReference>
<evidence type="ECO:0000313" key="4">
    <source>
        <dbReference type="Proteomes" id="UP000027734"/>
    </source>
</evidence>
<evidence type="ECO:0000313" key="3">
    <source>
        <dbReference type="EMBL" id="KEJ89333.1"/>
    </source>
</evidence>
<organism evidence="3 4">
    <name type="scientific">Sulfitobacter donghicola DSW-25 = KCTC 12864 = JCM 14565</name>
    <dbReference type="NCBI Taxonomy" id="1300350"/>
    <lineage>
        <taxon>Bacteria</taxon>
        <taxon>Pseudomonadati</taxon>
        <taxon>Pseudomonadota</taxon>
        <taxon>Alphaproteobacteria</taxon>
        <taxon>Rhodobacterales</taxon>
        <taxon>Roseobacteraceae</taxon>
        <taxon>Sulfitobacter</taxon>
    </lineage>
</organism>
<keyword evidence="1" id="KW-0560">Oxidoreductase</keyword>
<dbReference type="GO" id="GO:0016491">
    <property type="term" value="F:oxidoreductase activity"/>
    <property type="evidence" value="ECO:0007669"/>
    <property type="project" value="UniProtKB-KW"/>
</dbReference>
<dbReference type="Gene3D" id="3.50.50.60">
    <property type="entry name" value="FAD/NAD(P)-binding domain"/>
    <property type="match status" value="2"/>
</dbReference>
<reference evidence="3 4" key="1">
    <citation type="submission" date="2014-01" db="EMBL/GenBank/DDBJ databases">
        <title>Sulfitobacter donghicola JCM 14565 Genome Sequencing.</title>
        <authorList>
            <person name="Lai Q."/>
            <person name="Hong Z."/>
        </authorList>
    </citation>
    <scope>NUCLEOTIDE SEQUENCE [LARGE SCALE GENOMIC DNA]</scope>
    <source>
        <strain evidence="3 4">JCM 14565</strain>
    </source>
</reference>
<dbReference type="GO" id="GO:0005737">
    <property type="term" value="C:cytoplasm"/>
    <property type="evidence" value="ECO:0007669"/>
    <property type="project" value="TreeGrafter"/>
</dbReference>
<dbReference type="SUPFAM" id="SSF54373">
    <property type="entry name" value="FAD-linked reductases, C-terminal domain"/>
    <property type="match status" value="1"/>
</dbReference>
<sequence length="413" mass="44683">MQILVAGAGIVGISTAIWLQRAGHDVTVVDREGPASGTSHGNAGVLAAGAVVPVTTPGLMGKAPNMLFDPNGPLFLRWSYLPRLIPFLTRYLSYATDAHVDHYATAMSSLLHDSVEQHQALAADTPAARFISTEDYCFGYTTRADFEADSYGWSKRDAQGVKYEVVSGAEYAQYDPVFGNTFETVVRCKNHGRISDPGAYVKALAAHFVEQGGTLQITNINDIETKDGAIAALLTDDGRLSADKIVFAMGPWSREIAHKLGVKVPFESERGYHIELMNPSAMPRSAMMVASGKFVLTPMEGRLRAAGIIEFGGLDAPASRGPLDMLRRQVKKLLPDLEYDEIVEWMGHRPAPADSLPVIGANDTGNLSFSAFGHQHVGLTGGPKTGRVIAELISERTPNLDLRPFDPSKFKDQ</sequence>
<feature type="domain" description="FAD dependent oxidoreductase" evidence="2">
    <location>
        <begin position="3"/>
        <end position="392"/>
    </location>
</feature>
<dbReference type="Pfam" id="PF01266">
    <property type="entry name" value="DAO"/>
    <property type="match status" value="1"/>
</dbReference>
<evidence type="ECO:0000259" key="2">
    <source>
        <dbReference type="Pfam" id="PF01266"/>
    </source>
</evidence>
<dbReference type="PANTHER" id="PTHR13847:SF289">
    <property type="entry name" value="GLYCINE OXIDASE"/>
    <property type="match status" value="1"/>
</dbReference>